<dbReference type="PANTHER" id="PTHR14226:SF57">
    <property type="entry name" value="BLR7027 PROTEIN"/>
    <property type="match status" value="1"/>
</dbReference>
<organism evidence="6 7">
    <name type="scientific">Streptantibioticus rubrisoli</name>
    <dbReference type="NCBI Taxonomy" id="1387313"/>
    <lineage>
        <taxon>Bacteria</taxon>
        <taxon>Bacillati</taxon>
        <taxon>Actinomycetota</taxon>
        <taxon>Actinomycetes</taxon>
        <taxon>Kitasatosporales</taxon>
        <taxon>Streptomycetaceae</taxon>
        <taxon>Streptantibioticus</taxon>
    </lineage>
</organism>
<name>A0ABT1P907_9ACTN</name>
<dbReference type="InterPro" id="IPR002641">
    <property type="entry name" value="PNPLA_dom"/>
</dbReference>
<dbReference type="Proteomes" id="UP001206206">
    <property type="component" value="Unassembled WGS sequence"/>
</dbReference>
<evidence type="ECO:0000256" key="2">
    <source>
        <dbReference type="ARBA" id="ARBA00022963"/>
    </source>
</evidence>
<dbReference type="Pfam" id="PF01734">
    <property type="entry name" value="Patatin"/>
    <property type="match status" value="1"/>
</dbReference>
<dbReference type="PANTHER" id="PTHR14226">
    <property type="entry name" value="NEUROPATHY TARGET ESTERASE/SWISS CHEESE D.MELANOGASTER"/>
    <property type="match status" value="1"/>
</dbReference>
<feature type="short sequence motif" description="DGA/G" evidence="4">
    <location>
        <begin position="187"/>
        <end position="189"/>
    </location>
</feature>
<dbReference type="RefSeq" id="WP_255924679.1">
    <property type="nucleotide sequence ID" value="NZ_JANFNH010000001.1"/>
</dbReference>
<protein>
    <submittedName>
        <fullName evidence="6">Patatin-like phospholipase family protein</fullName>
    </submittedName>
</protein>
<reference evidence="6 7" key="1">
    <citation type="submission" date="2022-06" db="EMBL/GenBank/DDBJ databases">
        <title>Draft genome sequence of type strain Streptomyces rubrisoli DSM 42083.</title>
        <authorList>
            <person name="Duangmal K."/>
            <person name="Klaysubun C."/>
        </authorList>
    </citation>
    <scope>NUCLEOTIDE SEQUENCE [LARGE SCALE GENOMIC DNA]</scope>
    <source>
        <strain evidence="6 7">DSM 42083</strain>
    </source>
</reference>
<feature type="active site" description="Nucleophile" evidence="4">
    <location>
        <position position="45"/>
    </location>
</feature>
<evidence type="ECO:0000313" key="7">
    <source>
        <dbReference type="Proteomes" id="UP001206206"/>
    </source>
</evidence>
<feature type="short sequence motif" description="GXGXXG" evidence="4">
    <location>
        <begin position="12"/>
        <end position="17"/>
    </location>
</feature>
<proteinExistence type="predicted"/>
<evidence type="ECO:0000256" key="4">
    <source>
        <dbReference type="PROSITE-ProRule" id="PRU01161"/>
    </source>
</evidence>
<feature type="short sequence motif" description="GXSXG" evidence="4">
    <location>
        <begin position="43"/>
        <end position="47"/>
    </location>
</feature>
<dbReference type="Gene3D" id="3.40.1090.10">
    <property type="entry name" value="Cytosolic phospholipase A2 catalytic domain"/>
    <property type="match status" value="2"/>
</dbReference>
<evidence type="ECO:0000256" key="1">
    <source>
        <dbReference type="ARBA" id="ARBA00022801"/>
    </source>
</evidence>
<keyword evidence="7" id="KW-1185">Reference proteome</keyword>
<keyword evidence="3 4" id="KW-0443">Lipid metabolism</keyword>
<dbReference type="SUPFAM" id="SSF52151">
    <property type="entry name" value="FabD/lysophospholipase-like"/>
    <property type="match status" value="1"/>
</dbReference>
<keyword evidence="1 4" id="KW-0378">Hydrolase</keyword>
<accession>A0ABT1P907</accession>
<dbReference type="InterPro" id="IPR050301">
    <property type="entry name" value="NTE"/>
</dbReference>
<keyword evidence="2 4" id="KW-0442">Lipid degradation</keyword>
<feature type="active site" description="Proton acceptor" evidence="4">
    <location>
        <position position="187"/>
    </location>
</feature>
<comment type="caution">
    <text evidence="6">The sequence shown here is derived from an EMBL/GenBank/DDBJ whole genome shotgun (WGS) entry which is preliminary data.</text>
</comment>
<evidence type="ECO:0000256" key="3">
    <source>
        <dbReference type="ARBA" id="ARBA00023098"/>
    </source>
</evidence>
<dbReference type="EMBL" id="JANFNH010000001">
    <property type="protein sequence ID" value="MCQ4040738.1"/>
    <property type="molecule type" value="Genomic_DNA"/>
</dbReference>
<dbReference type="PROSITE" id="PS51635">
    <property type="entry name" value="PNPLA"/>
    <property type="match status" value="1"/>
</dbReference>
<feature type="domain" description="PNPLA" evidence="5">
    <location>
        <begin position="8"/>
        <end position="200"/>
    </location>
</feature>
<sequence>MGRGERALVLGGGGVTGVAWELGLLTGLADAGLDLGDAEVVIGTSAGSVVGAQLTSGTPLETLYQRQLAPPHGEIAAAIGKRAVLTMARSALTSPDVRAARRRIGRMALAARTGPEAERRKVIESRLTSTEWPRERRLLVTAVDAHTGGFAAFHSGNGAQLVDAVAASCAVPGVWPCVTIGGRQWMDGGVRSSANADLAHGFRRVVVIAPLPLHTPLMPGPHQQADRLRRDGARVTVITPDGRAREAMGRNALDPAKRADAARAGREQAPAIARLVNDVWRGTRS</sequence>
<evidence type="ECO:0000313" key="6">
    <source>
        <dbReference type="EMBL" id="MCQ4040738.1"/>
    </source>
</evidence>
<gene>
    <name evidence="6" type="ORF">NON19_01540</name>
</gene>
<dbReference type="InterPro" id="IPR016035">
    <property type="entry name" value="Acyl_Trfase/lysoPLipase"/>
</dbReference>
<evidence type="ECO:0000259" key="5">
    <source>
        <dbReference type="PROSITE" id="PS51635"/>
    </source>
</evidence>